<evidence type="ECO:0000256" key="1">
    <source>
        <dbReference type="SAM" id="MobiDB-lite"/>
    </source>
</evidence>
<feature type="region of interest" description="Disordered" evidence="1">
    <location>
        <begin position="127"/>
        <end position="157"/>
    </location>
</feature>
<dbReference type="EMBL" id="LSTR01000026">
    <property type="protein sequence ID" value="OAH45159.1"/>
    <property type="molecule type" value="Genomic_DNA"/>
</dbReference>
<accession>A0A177JV88</accession>
<evidence type="ECO:0000313" key="2">
    <source>
        <dbReference type="EMBL" id="OAH45159.1"/>
    </source>
</evidence>
<reference evidence="2 3" key="1">
    <citation type="submission" date="2016-02" db="EMBL/GenBank/DDBJ databases">
        <authorList>
            <person name="Wen L."/>
            <person name="He K."/>
            <person name="Yang H."/>
        </authorList>
    </citation>
    <scope>NUCLEOTIDE SEQUENCE [LARGE SCALE GENOMIC DNA]</scope>
    <source>
        <strain evidence="2 3">CD09_2</strain>
    </source>
</reference>
<proteinExistence type="predicted"/>
<name>A0A177JV88_SPHYA</name>
<protein>
    <submittedName>
        <fullName evidence="2">Uncharacterized protein</fullName>
    </submittedName>
</protein>
<dbReference type="Proteomes" id="UP000077262">
    <property type="component" value="Unassembled WGS sequence"/>
</dbReference>
<comment type="caution">
    <text evidence="2">The sequence shown here is derived from an EMBL/GenBank/DDBJ whole genome shotgun (WGS) entry which is preliminary data.</text>
</comment>
<dbReference type="AlphaFoldDB" id="A0A177JV88"/>
<gene>
    <name evidence="2" type="ORF">AX777_06460</name>
</gene>
<evidence type="ECO:0000313" key="3">
    <source>
        <dbReference type="Proteomes" id="UP000077262"/>
    </source>
</evidence>
<sequence length="157" mass="16678">MLDDIAVGPFAEQPTGKIAAPLAVGTAAHVQLHEGAGFLHILPGGRGLARLQADDGIADAQRLAGLHRQVAGQAVALVEQADHGGALGHRRAGQAGLVRVADRLALDLYRAALIRFWRIIATAGRQQRAPQKRRAKQDRRESPRRTPNHAASGLHAS</sequence>
<organism evidence="2 3">
    <name type="scientific">Sphingobium yanoikuyae</name>
    <name type="common">Sphingomonas yanoikuyae</name>
    <dbReference type="NCBI Taxonomy" id="13690"/>
    <lineage>
        <taxon>Bacteria</taxon>
        <taxon>Pseudomonadati</taxon>
        <taxon>Pseudomonadota</taxon>
        <taxon>Alphaproteobacteria</taxon>
        <taxon>Sphingomonadales</taxon>
        <taxon>Sphingomonadaceae</taxon>
        <taxon>Sphingobium</taxon>
    </lineage>
</organism>